<dbReference type="AlphaFoldDB" id="A0AAW9NQG3"/>
<reference evidence="1 2" key="1">
    <citation type="submission" date="2023-03" db="EMBL/GenBank/DDBJ databases">
        <title>Bacillus Genome Sequencing.</title>
        <authorList>
            <person name="Dunlap C."/>
        </authorList>
    </citation>
    <scope>NUCLEOTIDE SEQUENCE [LARGE SCALE GENOMIC DNA]</scope>
    <source>
        <strain evidence="1 2">B-59205</strain>
    </source>
</reference>
<keyword evidence="2" id="KW-1185">Reference proteome</keyword>
<dbReference type="RefSeq" id="WP_326124285.1">
    <property type="nucleotide sequence ID" value="NZ_JARSFG010000019.1"/>
</dbReference>
<comment type="caution">
    <text evidence="1">The sequence shown here is derived from an EMBL/GenBank/DDBJ whole genome shotgun (WGS) entry which is preliminary data.</text>
</comment>
<organism evidence="1 2">
    <name type="scientific">Metasolibacillus meyeri</name>
    <dbReference type="NCBI Taxonomy" id="1071052"/>
    <lineage>
        <taxon>Bacteria</taxon>
        <taxon>Bacillati</taxon>
        <taxon>Bacillota</taxon>
        <taxon>Bacilli</taxon>
        <taxon>Bacillales</taxon>
        <taxon>Caryophanaceae</taxon>
        <taxon>Metasolibacillus</taxon>
    </lineage>
</organism>
<dbReference type="Proteomes" id="UP001344888">
    <property type="component" value="Unassembled WGS sequence"/>
</dbReference>
<dbReference type="EMBL" id="JARSFG010000019">
    <property type="protein sequence ID" value="MEC1179792.1"/>
    <property type="molecule type" value="Genomic_DNA"/>
</dbReference>
<gene>
    <name evidence="1" type="ORF">P9B03_14935</name>
</gene>
<proteinExistence type="predicted"/>
<sequence>MDVTSWIKSLAMFKVDSKYEDLDEIDYYLEQRDAELFDSQWMEAHNNFTAIIESMNNEAVKRQLEELQSLAQEQFYKTIIKQTGHSDLAAYLSDDIYLIVGYLTIGHSNDFVLAMKMGYEHGEFPKVGGI</sequence>
<protein>
    <submittedName>
        <fullName evidence="1">Uncharacterized protein</fullName>
    </submittedName>
</protein>
<evidence type="ECO:0000313" key="1">
    <source>
        <dbReference type="EMBL" id="MEC1179792.1"/>
    </source>
</evidence>
<name>A0AAW9NQG3_9BACL</name>
<accession>A0AAW9NQG3</accession>
<evidence type="ECO:0000313" key="2">
    <source>
        <dbReference type="Proteomes" id="UP001344888"/>
    </source>
</evidence>